<proteinExistence type="predicted"/>
<accession>A0ABR4CDH1</accession>
<comment type="caution">
    <text evidence="2">The sequence shown here is derived from an EMBL/GenBank/DDBJ whole genome shotgun (WGS) entry which is preliminary data.</text>
</comment>
<sequence>MDGPKFGRFNVTTTPYKIVNNQEIALYVIIPKDVYTGKRPVLVHFHGGFLIAGEANYPDWTAKWSLDYTILHSAIRISANYRLLPESNGLDILSDVQDLLTWVETDLPAYLKTIGSDITPDYEKVAVYGESAGGYLAIQAGLKRPDLIKAVIAAYPMTYLERPWYAVASTDKSPLGAPQLPRAVLDQHIASLEPGAIFTGMFPPARMELALPVLQHGLFPQILGTDESLYPAKILEKMKGDEKVPFLFLMHGTEDTAVPCEHSVDFVRAWGEKFGNGSVLGKFESGEHGFDATATIETPWLKEGLEAVSQALK</sequence>
<dbReference type="InterPro" id="IPR050466">
    <property type="entry name" value="Carboxylest/Gibb_receptor"/>
</dbReference>
<name>A0ABR4CDH1_9HELO</name>
<evidence type="ECO:0000313" key="3">
    <source>
        <dbReference type="Proteomes" id="UP001595075"/>
    </source>
</evidence>
<dbReference type="Gene3D" id="3.40.50.1820">
    <property type="entry name" value="alpha/beta hydrolase"/>
    <property type="match status" value="1"/>
</dbReference>
<dbReference type="PANTHER" id="PTHR23024:SF339">
    <property type="entry name" value="ALPHA_BETA HYDROLASE FOLD-3 DOMAIN-CONTAINING PROTEIN"/>
    <property type="match status" value="1"/>
</dbReference>
<dbReference type="PANTHER" id="PTHR23024">
    <property type="entry name" value="ARYLACETAMIDE DEACETYLASE"/>
    <property type="match status" value="1"/>
</dbReference>
<evidence type="ECO:0000313" key="2">
    <source>
        <dbReference type="EMBL" id="KAL2067506.1"/>
    </source>
</evidence>
<evidence type="ECO:0000259" key="1">
    <source>
        <dbReference type="Pfam" id="PF07859"/>
    </source>
</evidence>
<reference evidence="2 3" key="1">
    <citation type="journal article" date="2024" name="Commun. Biol.">
        <title>Comparative genomic analysis of thermophilic fungi reveals convergent evolutionary adaptations and gene losses.</title>
        <authorList>
            <person name="Steindorff A.S."/>
            <person name="Aguilar-Pontes M.V."/>
            <person name="Robinson A.J."/>
            <person name="Andreopoulos B."/>
            <person name="LaButti K."/>
            <person name="Kuo A."/>
            <person name="Mondo S."/>
            <person name="Riley R."/>
            <person name="Otillar R."/>
            <person name="Haridas S."/>
            <person name="Lipzen A."/>
            <person name="Grimwood J."/>
            <person name="Schmutz J."/>
            <person name="Clum A."/>
            <person name="Reid I.D."/>
            <person name="Moisan M.C."/>
            <person name="Butler G."/>
            <person name="Nguyen T.T.M."/>
            <person name="Dewar K."/>
            <person name="Conant G."/>
            <person name="Drula E."/>
            <person name="Henrissat B."/>
            <person name="Hansel C."/>
            <person name="Singer S."/>
            <person name="Hutchinson M.I."/>
            <person name="de Vries R.P."/>
            <person name="Natvig D.O."/>
            <person name="Powell A.J."/>
            <person name="Tsang A."/>
            <person name="Grigoriev I.V."/>
        </authorList>
    </citation>
    <scope>NUCLEOTIDE SEQUENCE [LARGE SCALE GENOMIC DNA]</scope>
    <source>
        <strain evidence="2 3">CBS 494.80</strain>
    </source>
</reference>
<dbReference type="Pfam" id="PF07859">
    <property type="entry name" value="Abhydrolase_3"/>
    <property type="match status" value="1"/>
</dbReference>
<dbReference type="InterPro" id="IPR029058">
    <property type="entry name" value="AB_hydrolase_fold"/>
</dbReference>
<gene>
    <name evidence="2" type="ORF">VTL71DRAFT_1931</name>
</gene>
<protein>
    <recommendedName>
        <fullName evidence="1">Alpha/beta hydrolase fold-3 domain-containing protein</fullName>
    </recommendedName>
</protein>
<dbReference type="SUPFAM" id="SSF53474">
    <property type="entry name" value="alpha/beta-Hydrolases"/>
    <property type="match status" value="1"/>
</dbReference>
<dbReference type="InterPro" id="IPR013094">
    <property type="entry name" value="AB_hydrolase_3"/>
</dbReference>
<keyword evidence="3" id="KW-1185">Reference proteome</keyword>
<dbReference type="Proteomes" id="UP001595075">
    <property type="component" value="Unassembled WGS sequence"/>
</dbReference>
<feature type="domain" description="Alpha/beta hydrolase fold-3" evidence="1">
    <location>
        <begin position="42"/>
        <end position="163"/>
    </location>
</feature>
<organism evidence="2 3">
    <name type="scientific">Oculimacula yallundae</name>
    <dbReference type="NCBI Taxonomy" id="86028"/>
    <lineage>
        <taxon>Eukaryota</taxon>
        <taxon>Fungi</taxon>
        <taxon>Dikarya</taxon>
        <taxon>Ascomycota</taxon>
        <taxon>Pezizomycotina</taxon>
        <taxon>Leotiomycetes</taxon>
        <taxon>Helotiales</taxon>
        <taxon>Ploettnerulaceae</taxon>
        <taxon>Oculimacula</taxon>
    </lineage>
</organism>
<dbReference type="EMBL" id="JAZHXI010000010">
    <property type="protein sequence ID" value="KAL2067506.1"/>
    <property type="molecule type" value="Genomic_DNA"/>
</dbReference>